<gene>
    <name evidence="1" type="ORF">L3Q82_014848</name>
</gene>
<accession>A0ACB8VSG3</accession>
<dbReference type="Proteomes" id="UP000831701">
    <property type="component" value="Chromosome 18"/>
</dbReference>
<evidence type="ECO:0000313" key="2">
    <source>
        <dbReference type="Proteomes" id="UP000831701"/>
    </source>
</evidence>
<name>A0ACB8VSG3_9TELE</name>
<protein>
    <submittedName>
        <fullName evidence="1">Uncharacterized protein</fullName>
    </submittedName>
</protein>
<dbReference type="EMBL" id="CM041548">
    <property type="protein sequence ID" value="KAI3358416.1"/>
    <property type="molecule type" value="Genomic_DNA"/>
</dbReference>
<reference evidence="1" key="1">
    <citation type="submission" date="2022-04" db="EMBL/GenBank/DDBJ databases">
        <title>Jade perch genome.</title>
        <authorList>
            <person name="Chao B."/>
        </authorList>
    </citation>
    <scope>NUCLEOTIDE SEQUENCE</scope>
    <source>
        <strain evidence="1">CB-2022</strain>
    </source>
</reference>
<evidence type="ECO:0000313" key="1">
    <source>
        <dbReference type="EMBL" id="KAI3358416.1"/>
    </source>
</evidence>
<proteinExistence type="predicted"/>
<organism evidence="1 2">
    <name type="scientific">Scortum barcoo</name>
    <name type="common">barcoo grunter</name>
    <dbReference type="NCBI Taxonomy" id="214431"/>
    <lineage>
        <taxon>Eukaryota</taxon>
        <taxon>Metazoa</taxon>
        <taxon>Chordata</taxon>
        <taxon>Craniata</taxon>
        <taxon>Vertebrata</taxon>
        <taxon>Euteleostomi</taxon>
        <taxon>Actinopterygii</taxon>
        <taxon>Neopterygii</taxon>
        <taxon>Teleostei</taxon>
        <taxon>Neoteleostei</taxon>
        <taxon>Acanthomorphata</taxon>
        <taxon>Eupercaria</taxon>
        <taxon>Centrarchiformes</taxon>
        <taxon>Terapontoidei</taxon>
        <taxon>Terapontidae</taxon>
        <taxon>Scortum</taxon>
    </lineage>
</organism>
<keyword evidence="2" id="KW-1185">Reference proteome</keyword>
<comment type="caution">
    <text evidence="1">The sequence shown here is derived from an EMBL/GenBank/DDBJ whole genome shotgun (WGS) entry which is preliminary data.</text>
</comment>
<sequence length="437" mass="49356">MAKDMTLLWGSGSPPCWRVMIALEEKNLQGYNQKLLSFEKMEHKSDQVMKMNPRGQLPAFKHGNHVLNESYAACLYLESQFKSQGNKLIPDCPAEQAQMYQRMFEGLTLGQKAGMGCVIYYNWKVPEGERHDSAVKRNREALTAEVKLWEGYLQKGCPFLAGKTFSLADVTVYPGICYLFRFGNVTFYISAFTCGIISLRVLCIDVFSECRPGLLENKDFPGTDITFFYSPDAEHCQQLCTQHPACLFFTFVRADWTRDNRHFYCYLKSTPSGEPNTQTPLLGVTSGFSLKACSPQPEPCLSQVYQNVDFPGADYRALFTADYEECQRACTQDPGCQLFTHVNAVFTPEQIRYKCHLKFSWPVPKTPIVEKKGGLVSGFSHKPDLIPQHSNTACQGKLFPNTDIPGNDIQMLPAASAEYCQILCSAHPLCTYFSFDR</sequence>